<protein>
    <submittedName>
        <fullName evidence="2">TIM barrel protein</fullName>
    </submittedName>
</protein>
<name>A0A7K1L934_9ACTN</name>
<dbReference type="AlphaFoldDB" id="A0A7K1L934"/>
<dbReference type="Gene3D" id="3.20.20.150">
    <property type="entry name" value="Divalent-metal-dependent TIM barrel enzymes"/>
    <property type="match status" value="1"/>
</dbReference>
<dbReference type="EMBL" id="WOFH01000012">
    <property type="protein sequence ID" value="MUN40940.1"/>
    <property type="molecule type" value="Genomic_DNA"/>
</dbReference>
<keyword evidence="3" id="KW-1185">Reference proteome</keyword>
<organism evidence="2 3">
    <name type="scientific">Actinomadura litoris</name>
    <dbReference type="NCBI Taxonomy" id="2678616"/>
    <lineage>
        <taxon>Bacteria</taxon>
        <taxon>Bacillati</taxon>
        <taxon>Actinomycetota</taxon>
        <taxon>Actinomycetes</taxon>
        <taxon>Streptosporangiales</taxon>
        <taxon>Thermomonosporaceae</taxon>
        <taxon>Actinomadura</taxon>
    </lineage>
</organism>
<accession>A0A7K1L934</accession>
<dbReference type="Proteomes" id="UP000432015">
    <property type="component" value="Unassembled WGS sequence"/>
</dbReference>
<dbReference type="RefSeq" id="WP_156220093.1">
    <property type="nucleotide sequence ID" value="NZ_WOFH01000012.1"/>
</dbReference>
<evidence type="ECO:0000313" key="3">
    <source>
        <dbReference type="Proteomes" id="UP000432015"/>
    </source>
</evidence>
<dbReference type="InterPro" id="IPR036237">
    <property type="entry name" value="Xyl_isomerase-like_sf"/>
</dbReference>
<dbReference type="Pfam" id="PF01261">
    <property type="entry name" value="AP_endonuc_2"/>
    <property type="match status" value="1"/>
</dbReference>
<dbReference type="InterPro" id="IPR013022">
    <property type="entry name" value="Xyl_isomerase-like_TIM-brl"/>
</dbReference>
<evidence type="ECO:0000313" key="2">
    <source>
        <dbReference type="EMBL" id="MUN40940.1"/>
    </source>
</evidence>
<comment type="caution">
    <text evidence="2">The sequence shown here is derived from an EMBL/GenBank/DDBJ whole genome shotgun (WGS) entry which is preliminary data.</text>
</comment>
<dbReference type="PANTHER" id="PTHR12110:SF41">
    <property type="entry name" value="INOSOSE DEHYDRATASE"/>
    <property type="match status" value="1"/>
</dbReference>
<feature type="domain" description="Xylose isomerase-like TIM barrel" evidence="1">
    <location>
        <begin position="19"/>
        <end position="250"/>
    </location>
</feature>
<dbReference type="PANTHER" id="PTHR12110">
    <property type="entry name" value="HYDROXYPYRUVATE ISOMERASE"/>
    <property type="match status" value="1"/>
</dbReference>
<sequence length="280" mass="30260">MRLAIINDEVDQDLGRAADAAASCGFGGIEVRSVGNVPPHELTDGRLETIAAELSARGLAVAGFCPPALKVPMPRTEQDVAAARAIVVRAVEQARILGAPHIRIFTFYRDGGPAPLAAAEQARRVLDGVPLDGVDLLVETGMRTNTPTIALVLRFLEAVDIPGLGILWDPGNSVFAGMNPEPFPAEYEMGKELIRHVHVKDPAGSTAYVRLGDGDLPWGDIVDTLRADGYAGWLSLETHWRIGRVLDQSQRDNPWCDDFTDGGYEASVECMKRLAELVDR</sequence>
<dbReference type="InterPro" id="IPR050312">
    <property type="entry name" value="IolE/XylAMocC-like"/>
</dbReference>
<dbReference type="SUPFAM" id="SSF51658">
    <property type="entry name" value="Xylose isomerase-like"/>
    <property type="match status" value="1"/>
</dbReference>
<evidence type="ECO:0000259" key="1">
    <source>
        <dbReference type="Pfam" id="PF01261"/>
    </source>
</evidence>
<proteinExistence type="predicted"/>
<gene>
    <name evidence="2" type="ORF">GNZ18_30695</name>
</gene>
<reference evidence="2 3" key="1">
    <citation type="submission" date="2019-11" db="EMBL/GenBank/DDBJ databases">
        <authorList>
            <person name="Cao P."/>
        </authorList>
    </citation>
    <scope>NUCLEOTIDE SEQUENCE [LARGE SCALE GENOMIC DNA]</scope>
    <source>
        <strain evidence="2 3">NEAU-AAG5</strain>
    </source>
</reference>